<keyword evidence="2" id="KW-1185">Reference proteome</keyword>
<dbReference type="EMBL" id="JAMKPW020000011">
    <property type="protein sequence ID" value="KAK8213429.1"/>
    <property type="molecule type" value="Genomic_DNA"/>
</dbReference>
<comment type="caution">
    <text evidence="1">The sequence shown here is derived from an EMBL/GenBank/DDBJ whole genome shotgun (WGS) entry which is preliminary data.</text>
</comment>
<reference evidence="1" key="1">
    <citation type="submission" date="2024-02" db="EMBL/GenBank/DDBJ databases">
        <title>Metagenome Assembled Genome of Zalaria obscura JY119.</title>
        <authorList>
            <person name="Vighnesh L."/>
            <person name="Jagadeeshwari U."/>
            <person name="Venkata Ramana C."/>
            <person name="Sasikala C."/>
        </authorList>
    </citation>
    <scope>NUCLEOTIDE SEQUENCE</scope>
    <source>
        <strain evidence="1">JY119</strain>
    </source>
</reference>
<protein>
    <submittedName>
        <fullName evidence="1">Uncharacterized protein</fullName>
    </submittedName>
</protein>
<name>A0ACC3SHB5_9PEZI</name>
<proteinExistence type="predicted"/>
<organism evidence="1 2">
    <name type="scientific">Zalaria obscura</name>
    <dbReference type="NCBI Taxonomy" id="2024903"/>
    <lineage>
        <taxon>Eukaryota</taxon>
        <taxon>Fungi</taxon>
        <taxon>Dikarya</taxon>
        <taxon>Ascomycota</taxon>
        <taxon>Pezizomycotina</taxon>
        <taxon>Dothideomycetes</taxon>
        <taxon>Dothideomycetidae</taxon>
        <taxon>Dothideales</taxon>
        <taxon>Zalariaceae</taxon>
        <taxon>Zalaria</taxon>
    </lineage>
</organism>
<accession>A0ACC3SHB5</accession>
<gene>
    <name evidence="1" type="ORF">M8818_002729</name>
</gene>
<evidence type="ECO:0000313" key="1">
    <source>
        <dbReference type="EMBL" id="KAK8213429.1"/>
    </source>
</evidence>
<evidence type="ECO:0000313" key="2">
    <source>
        <dbReference type="Proteomes" id="UP001320706"/>
    </source>
</evidence>
<dbReference type="Proteomes" id="UP001320706">
    <property type="component" value="Unassembled WGS sequence"/>
</dbReference>
<sequence length="750" mass="80748">MGLLQPSRPWQRRVQISQDSGGYPTNMFFGRFYLAAAAVALSHIGNVDAFWRMNCGAVQVGRVDPIVNPGAVSAHAHLVVGGSNFGVNSTYSSLLNSQCSSCEVQSDKSAYWSPLLYYQHPNGSFEEVPHGGSVVYYLSRGPNQDNLTPFPKGFQMISGDKTLRSYNDTNLTWGNSTYPPRPIQDAVQYACLSEVLGPGTPGLMNTSYVNTCVNGLRAQIHFQSCWDGKNLYKSDNSHVAYLSDMDNGVCPPDHPYQFAHIFMEVNYAVSQVSNNTDGGQYVFSMGDATGYGFHADFQNGWDSSVLNQALKNCASTDSVDSSGVIQDCPILNQSDDVQYSFNCPERPAEISEPVHGMIAKLPGCITVTYGPEPATAADMECGAGIKQPTIVKTVDSVPLPTSTAAVGAYFGNKYNTYLGCGNDTYGSFMRTLNALTTTDTASMTVELCQSYCTKRGYRYSGLEAGTQCWCDVAVNPTALLNYSNVAYQCDHKCPGNFTEYCGGGQFMSVYNNTDPSFVPTTDLSNSVYQMTVTPAPYAKNYLGCASEGTNGRALNGTTYSSTNMTIESCAKFATVTNNYALYGLEYANQCWAGNALASGSQIIDNLTAPVIGVDCDMRCTGNFSEVCGGFGTLSVYNNTGYKAPAVQASVGKYLSKKCLTEGTSGRALQGTMTSNPSMTVDMCVKYCLGKSMHYAGLEYGTQCFCGNSVATSAGAKAIDCPMQDLMLCPGNYYQYCGGSNLLNLYYSSTL</sequence>